<evidence type="ECO:0000313" key="11">
    <source>
        <dbReference type="Proteomes" id="UP000823631"/>
    </source>
</evidence>
<dbReference type="InterPro" id="IPR019455">
    <property type="entry name" value="Acetolactate_synth_ssu_C"/>
</dbReference>
<evidence type="ECO:0000256" key="1">
    <source>
        <dbReference type="ARBA" id="ARBA00004974"/>
    </source>
</evidence>
<dbReference type="PANTHER" id="PTHR30239">
    <property type="entry name" value="ACETOLACTATE SYNTHASE SMALL SUBUNIT"/>
    <property type="match status" value="1"/>
</dbReference>
<dbReference type="InterPro" id="IPR039557">
    <property type="entry name" value="AHAS_ACT"/>
</dbReference>
<feature type="domain" description="ACT" evidence="9">
    <location>
        <begin position="4"/>
        <end position="78"/>
    </location>
</feature>
<gene>
    <name evidence="10" type="primary">ilvN</name>
    <name evidence="10" type="ORF">IAB19_00725</name>
</gene>
<evidence type="ECO:0000256" key="7">
    <source>
        <dbReference type="ARBA" id="ARBA00048670"/>
    </source>
</evidence>
<dbReference type="PROSITE" id="PS51671">
    <property type="entry name" value="ACT"/>
    <property type="match status" value="1"/>
</dbReference>
<dbReference type="GO" id="GO:0003984">
    <property type="term" value="F:acetolactate synthase activity"/>
    <property type="evidence" value="ECO:0007669"/>
    <property type="project" value="UniProtKB-UniRule"/>
</dbReference>
<comment type="caution">
    <text evidence="10">The sequence shown here is derived from an EMBL/GenBank/DDBJ whole genome shotgun (WGS) entry which is preliminary data.</text>
</comment>
<comment type="pathway">
    <text evidence="2 8">Amino-acid biosynthesis; L-valine biosynthesis; L-valine from pyruvate: step 1/4.</text>
</comment>
<dbReference type="Proteomes" id="UP000823631">
    <property type="component" value="Unassembled WGS sequence"/>
</dbReference>
<keyword evidence="5 8" id="KW-0028">Amino-acid biosynthesis</keyword>
<sequence length="167" mass="18722">MRHVVSILIENEAGALSRVVGLFSQRGYNIESLSVAPTEDPTLSRCTILTLGDPDEAEQITKQLHKLVDVLRVSEYDEENIGSLERELVLMKMPTPNRQIREEIRSLCQIFNARIIDVTPELYTLEYVGSSSEVDNFVETLSKCSDVLETVRSGVLGIAKGNHYMHS</sequence>
<comment type="function">
    <text evidence="8">Catalyzes the conversion of 2 pyruvate molecules into acetolactate in the first common step of the biosynthetic pathway of the branched-amino acids such as leucine, isoleucine, and valine.</text>
</comment>
<dbReference type="GO" id="GO:0009099">
    <property type="term" value="P:L-valine biosynthetic process"/>
    <property type="evidence" value="ECO:0007669"/>
    <property type="project" value="UniProtKB-UniRule"/>
</dbReference>
<protein>
    <recommendedName>
        <fullName evidence="8">Acetolactate synthase small subunit</fullName>
        <shortName evidence="8">AHAS</shortName>
        <shortName evidence="8">ALS</shortName>
        <ecNumber evidence="8">2.2.1.6</ecNumber>
    </recommendedName>
    <alternativeName>
        <fullName evidence="8">Acetohydroxy-acid synthase small subunit</fullName>
    </alternativeName>
</protein>
<dbReference type="GO" id="GO:1990610">
    <property type="term" value="F:acetolactate synthase regulator activity"/>
    <property type="evidence" value="ECO:0007669"/>
    <property type="project" value="UniProtKB-UniRule"/>
</dbReference>
<comment type="similarity">
    <text evidence="3 8">Belongs to the acetolactate synthase small subunit family.</text>
</comment>
<dbReference type="NCBIfam" id="TIGR00119">
    <property type="entry name" value="acolac_sm"/>
    <property type="match status" value="1"/>
</dbReference>
<comment type="subunit">
    <text evidence="4 8">Dimer of large and small chains.</text>
</comment>
<dbReference type="InterPro" id="IPR054480">
    <property type="entry name" value="AHAS_small-like_ACT"/>
</dbReference>
<dbReference type="InterPro" id="IPR004789">
    <property type="entry name" value="Acetalactate_synth_ssu"/>
</dbReference>
<evidence type="ECO:0000259" key="9">
    <source>
        <dbReference type="PROSITE" id="PS51671"/>
    </source>
</evidence>
<evidence type="ECO:0000256" key="2">
    <source>
        <dbReference type="ARBA" id="ARBA00005025"/>
    </source>
</evidence>
<dbReference type="InterPro" id="IPR045865">
    <property type="entry name" value="ACT-like_dom_sf"/>
</dbReference>
<evidence type="ECO:0000256" key="4">
    <source>
        <dbReference type="ARBA" id="ARBA00011744"/>
    </source>
</evidence>
<dbReference type="PANTHER" id="PTHR30239:SF0">
    <property type="entry name" value="ACETOLACTATE SYNTHASE SMALL SUBUNIT 1, CHLOROPLASTIC"/>
    <property type="match status" value="1"/>
</dbReference>
<dbReference type="CDD" id="cd04878">
    <property type="entry name" value="ACT_AHAS"/>
    <property type="match status" value="1"/>
</dbReference>
<dbReference type="Gene3D" id="3.30.70.260">
    <property type="match status" value="1"/>
</dbReference>
<reference evidence="10" key="1">
    <citation type="submission" date="2020-10" db="EMBL/GenBank/DDBJ databases">
        <authorList>
            <person name="Gilroy R."/>
        </authorList>
    </citation>
    <scope>NUCLEOTIDE SEQUENCE</scope>
    <source>
        <strain evidence="10">17213</strain>
    </source>
</reference>
<evidence type="ECO:0000256" key="5">
    <source>
        <dbReference type="ARBA" id="ARBA00022605"/>
    </source>
</evidence>
<keyword evidence="6 8" id="KW-0100">Branched-chain amino acid biosynthesis</keyword>
<evidence type="ECO:0000256" key="6">
    <source>
        <dbReference type="ARBA" id="ARBA00023304"/>
    </source>
</evidence>
<comment type="catalytic activity">
    <reaction evidence="7 8">
        <text>2 pyruvate + H(+) = (2S)-2-acetolactate + CO2</text>
        <dbReference type="Rhea" id="RHEA:25249"/>
        <dbReference type="ChEBI" id="CHEBI:15361"/>
        <dbReference type="ChEBI" id="CHEBI:15378"/>
        <dbReference type="ChEBI" id="CHEBI:16526"/>
        <dbReference type="ChEBI" id="CHEBI:58476"/>
        <dbReference type="EC" id="2.2.1.6"/>
    </reaction>
</comment>
<dbReference type="SUPFAM" id="SSF55021">
    <property type="entry name" value="ACT-like"/>
    <property type="match status" value="2"/>
</dbReference>
<proteinExistence type="inferred from homology"/>
<dbReference type="AlphaFoldDB" id="A0A9D9GMV5"/>
<dbReference type="InterPro" id="IPR002912">
    <property type="entry name" value="ACT_dom"/>
</dbReference>
<dbReference type="EC" id="2.2.1.6" evidence="8"/>
<evidence type="ECO:0000256" key="3">
    <source>
        <dbReference type="ARBA" id="ARBA00006341"/>
    </source>
</evidence>
<evidence type="ECO:0000256" key="8">
    <source>
        <dbReference type="RuleBase" id="RU368092"/>
    </source>
</evidence>
<evidence type="ECO:0000313" key="10">
    <source>
        <dbReference type="EMBL" id="MBO8414892.1"/>
    </source>
</evidence>
<reference evidence="10" key="2">
    <citation type="journal article" date="2021" name="PeerJ">
        <title>Extensive microbial diversity within the chicken gut microbiome revealed by metagenomics and culture.</title>
        <authorList>
            <person name="Gilroy R."/>
            <person name="Ravi A."/>
            <person name="Getino M."/>
            <person name="Pursley I."/>
            <person name="Horton D.L."/>
            <person name="Alikhan N.F."/>
            <person name="Baker D."/>
            <person name="Gharbi K."/>
            <person name="Hall N."/>
            <person name="Watson M."/>
            <person name="Adriaenssens E.M."/>
            <person name="Foster-Nyarko E."/>
            <person name="Jarju S."/>
            <person name="Secka A."/>
            <person name="Antonio M."/>
            <person name="Oren A."/>
            <person name="Chaudhuri R.R."/>
            <person name="La Ragione R."/>
            <person name="Hildebrand F."/>
            <person name="Pallen M.J."/>
        </authorList>
    </citation>
    <scope>NUCLEOTIDE SEQUENCE</scope>
    <source>
        <strain evidence="10">17213</strain>
    </source>
</reference>
<dbReference type="EMBL" id="JADINH010000009">
    <property type="protein sequence ID" value="MBO8414892.1"/>
    <property type="molecule type" value="Genomic_DNA"/>
</dbReference>
<accession>A0A9D9GMV5</accession>
<dbReference type="GO" id="GO:0005829">
    <property type="term" value="C:cytosol"/>
    <property type="evidence" value="ECO:0007669"/>
    <property type="project" value="TreeGrafter"/>
</dbReference>
<dbReference type="Pfam" id="PF10369">
    <property type="entry name" value="ALS_ss_C"/>
    <property type="match status" value="1"/>
</dbReference>
<dbReference type="Pfam" id="PF22629">
    <property type="entry name" value="ACT_AHAS_ss"/>
    <property type="match status" value="1"/>
</dbReference>
<comment type="pathway">
    <text evidence="1 8">Amino-acid biosynthesis; L-isoleucine biosynthesis; L-isoleucine from 2-oxobutanoate: step 1/4.</text>
</comment>
<dbReference type="GO" id="GO:0009097">
    <property type="term" value="P:isoleucine biosynthetic process"/>
    <property type="evidence" value="ECO:0007669"/>
    <property type="project" value="UniProtKB-UniRule"/>
</dbReference>
<dbReference type="InterPro" id="IPR027271">
    <property type="entry name" value="Acetolactate_synth/TF_NikR_C"/>
</dbReference>
<dbReference type="FunFam" id="3.30.70.260:FF:000001">
    <property type="entry name" value="Acetolactate synthase, small subunit"/>
    <property type="match status" value="1"/>
</dbReference>
<keyword evidence="8 10" id="KW-0808">Transferase</keyword>
<dbReference type="NCBIfam" id="NF008864">
    <property type="entry name" value="PRK11895.1"/>
    <property type="match status" value="1"/>
</dbReference>
<dbReference type="Gene3D" id="3.30.70.1150">
    <property type="entry name" value="ACT-like. Chain A, domain 2"/>
    <property type="match status" value="1"/>
</dbReference>
<organism evidence="10 11">
    <name type="scientific">Candidatus Avisuccinivibrio stercorigallinarum</name>
    <dbReference type="NCBI Taxonomy" id="2840704"/>
    <lineage>
        <taxon>Bacteria</taxon>
        <taxon>Pseudomonadati</taxon>
        <taxon>Pseudomonadota</taxon>
        <taxon>Gammaproteobacteria</taxon>
        <taxon>Aeromonadales</taxon>
        <taxon>Succinivibrionaceae</taxon>
        <taxon>Succinivibrionaceae incertae sedis</taxon>
        <taxon>Candidatus Avisuccinivibrio</taxon>
    </lineage>
</organism>
<name>A0A9D9GMV5_9GAMM</name>